<feature type="binding site" evidence="12">
    <location>
        <position position="500"/>
    </location>
    <ligand>
        <name>Zn(2+)</name>
        <dbReference type="ChEBI" id="CHEBI:29105"/>
        <label>1</label>
    </ligand>
</feature>
<keyword evidence="2 12" id="KW-0235">DNA replication</keyword>
<dbReference type="GO" id="GO:0006310">
    <property type="term" value="P:DNA recombination"/>
    <property type="evidence" value="ECO:0007669"/>
    <property type="project" value="InterPro"/>
</dbReference>
<evidence type="ECO:0000256" key="9">
    <source>
        <dbReference type="ARBA" id="ARBA00023125"/>
    </source>
</evidence>
<evidence type="ECO:0000256" key="10">
    <source>
        <dbReference type="ARBA" id="ARBA00023235"/>
    </source>
</evidence>
<evidence type="ECO:0000256" key="5">
    <source>
        <dbReference type="ARBA" id="ARBA00022801"/>
    </source>
</evidence>
<dbReference type="EMBL" id="FMYK01000010">
    <property type="protein sequence ID" value="SDC69852.1"/>
    <property type="molecule type" value="Genomic_DNA"/>
</dbReference>
<dbReference type="Pfam" id="PF00270">
    <property type="entry name" value="DEAD"/>
    <property type="match status" value="1"/>
</dbReference>
<comment type="catalytic activity">
    <reaction evidence="12">
        <text>Couples ATP hydrolysis with the unwinding of duplex DNA by translocating in the 3'-5' direction.</text>
        <dbReference type="EC" id="5.6.2.4"/>
    </reaction>
</comment>
<evidence type="ECO:0000256" key="7">
    <source>
        <dbReference type="ARBA" id="ARBA00022833"/>
    </source>
</evidence>
<dbReference type="SMART" id="SM00487">
    <property type="entry name" value="DEXDc"/>
    <property type="match status" value="1"/>
</dbReference>
<reference evidence="15" key="1">
    <citation type="submission" date="2016-09" db="EMBL/GenBank/DDBJ databases">
        <authorList>
            <person name="Varghese N."/>
            <person name="Submissions S."/>
        </authorList>
    </citation>
    <scope>NUCLEOTIDE SEQUENCE [LARGE SCALE GENOMIC DNA]</scope>
    <source>
        <strain evidence="15">ANC 3699</strain>
    </source>
</reference>
<dbReference type="InterPro" id="IPR001650">
    <property type="entry name" value="Helicase_C-like"/>
</dbReference>
<dbReference type="PANTHER" id="PTHR30580:SF0">
    <property type="entry name" value="PRIMOSOMAL PROTEIN N"/>
    <property type="match status" value="1"/>
</dbReference>
<comment type="function">
    <text evidence="12">Initiates the restart of stalled replication forks, which reloads the replicative helicase on sites other than the origin of replication. Recognizes and binds to abandoned replication forks and remodels them to uncover a helicase loading site. Promotes assembly of the primosome at these replication forks.</text>
</comment>
<dbReference type="GO" id="GO:0003677">
    <property type="term" value="F:DNA binding"/>
    <property type="evidence" value="ECO:0007669"/>
    <property type="project" value="UniProtKB-UniRule"/>
</dbReference>
<evidence type="ECO:0000256" key="8">
    <source>
        <dbReference type="ARBA" id="ARBA00022840"/>
    </source>
</evidence>
<dbReference type="PANTHER" id="PTHR30580">
    <property type="entry name" value="PRIMOSOMAL PROTEIN N"/>
    <property type="match status" value="1"/>
</dbReference>
<dbReference type="Proteomes" id="UP000242317">
    <property type="component" value="Unassembled WGS sequence"/>
</dbReference>
<accession>A0A1G6NPF3</accession>
<dbReference type="InterPro" id="IPR042115">
    <property type="entry name" value="PriA_3primeBD_sf"/>
</dbReference>
<keyword evidence="8 12" id="KW-0067">ATP-binding</keyword>
<dbReference type="InterPro" id="IPR005259">
    <property type="entry name" value="PriA"/>
</dbReference>
<proteinExistence type="inferred from homology"/>
<dbReference type="AlphaFoldDB" id="A0A1G6NPF3"/>
<dbReference type="InterPro" id="IPR014001">
    <property type="entry name" value="Helicase_ATP-bd"/>
</dbReference>
<dbReference type="GO" id="GO:0006270">
    <property type="term" value="P:DNA replication initiation"/>
    <property type="evidence" value="ECO:0007669"/>
    <property type="project" value="TreeGrafter"/>
</dbReference>
<dbReference type="NCBIfam" id="TIGR00595">
    <property type="entry name" value="priA"/>
    <property type="match status" value="1"/>
</dbReference>
<feature type="binding site" evidence="12">
    <location>
        <position position="459"/>
    </location>
    <ligand>
        <name>Zn(2+)</name>
        <dbReference type="ChEBI" id="CHEBI:29105"/>
        <label>1</label>
    </ligand>
</feature>
<dbReference type="GO" id="GO:0016887">
    <property type="term" value="F:ATP hydrolysis activity"/>
    <property type="evidence" value="ECO:0007669"/>
    <property type="project" value="RHEA"/>
</dbReference>
<feature type="domain" description="Helicase ATP-binding" evidence="13">
    <location>
        <begin position="231"/>
        <end position="397"/>
    </location>
</feature>
<comment type="catalytic activity">
    <reaction evidence="11 12">
        <text>ATP + H2O = ADP + phosphate + H(+)</text>
        <dbReference type="Rhea" id="RHEA:13065"/>
        <dbReference type="ChEBI" id="CHEBI:15377"/>
        <dbReference type="ChEBI" id="CHEBI:15378"/>
        <dbReference type="ChEBI" id="CHEBI:30616"/>
        <dbReference type="ChEBI" id="CHEBI:43474"/>
        <dbReference type="ChEBI" id="CHEBI:456216"/>
        <dbReference type="EC" id="5.6.2.4"/>
    </reaction>
</comment>
<dbReference type="PROSITE" id="PS51192">
    <property type="entry name" value="HELICASE_ATP_BIND_1"/>
    <property type="match status" value="1"/>
</dbReference>
<dbReference type="GO" id="GO:0008270">
    <property type="term" value="F:zinc ion binding"/>
    <property type="evidence" value="ECO:0007669"/>
    <property type="project" value="UniProtKB-UniRule"/>
</dbReference>
<dbReference type="HAMAP" id="MF_00983">
    <property type="entry name" value="PriA"/>
    <property type="match status" value="1"/>
</dbReference>
<evidence type="ECO:0000256" key="3">
    <source>
        <dbReference type="ARBA" id="ARBA00022723"/>
    </source>
</evidence>
<dbReference type="GO" id="GO:0006269">
    <property type="term" value="P:DNA replication, synthesis of primer"/>
    <property type="evidence" value="ECO:0007669"/>
    <property type="project" value="UniProtKB-KW"/>
</dbReference>
<evidence type="ECO:0000256" key="12">
    <source>
        <dbReference type="HAMAP-Rule" id="MF_00983"/>
    </source>
</evidence>
<keyword evidence="5 12" id="KW-0378">Hydrolase</keyword>
<evidence type="ECO:0000256" key="4">
    <source>
        <dbReference type="ARBA" id="ARBA00022741"/>
    </source>
</evidence>
<dbReference type="SUPFAM" id="SSF52540">
    <property type="entry name" value="P-loop containing nucleoside triphosphate hydrolases"/>
    <property type="match status" value="2"/>
</dbReference>
<dbReference type="InterPro" id="IPR011545">
    <property type="entry name" value="DEAD/DEAH_box_helicase_dom"/>
</dbReference>
<dbReference type="InterPro" id="IPR027417">
    <property type="entry name" value="P-loop_NTPase"/>
</dbReference>
<dbReference type="CDD" id="cd18804">
    <property type="entry name" value="SF2_C_priA"/>
    <property type="match status" value="1"/>
</dbReference>
<dbReference type="InterPro" id="IPR041222">
    <property type="entry name" value="PriA_3primeBD"/>
</dbReference>
<comment type="similarity">
    <text evidence="12">Belongs to the helicase family. PriA subfamily.</text>
</comment>
<feature type="binding site" evidence="12">
    <location>
        <position position="484"/>
    </location>
    <ligand>
        <name>Zn(2+)</name>
        <dbReference type="ChEBI" id="CHEBI:29105"/>
        <label>2</label>
    </ligand>
</feature>
<feature type="binding site" evidence="12">
    <location>
        <position position="465"/>
    </location>
    <ligand>
        <name>Zn(2+)</name>
        <dbReference type="ChEBI" id="CHEBI:29105"/>
        <label>2</label>
    </ligand>
</feature>
<dbReference type="GO" id="GO:0006302">
    <property type="term" value="P:double-strand break repair"/>
    <property type="evidence" value="ECO:0007669"/>
    <property type="project" value="InterPro"/>
</dbReference>
<dbReference type="FunFam" id="3.40.50.300:FF:000489">
    <property type="entry name" value="Primosome assembly protein PriA"/>
    <property type="match status" value="1"/>
</dbReference>
<dbReference type="CDD" id="cd17929">
    <property type="entry name" value="DEXHc_priA"/>
    <property type="match status" value="1"/>
</dbReference>
<dbReference type="RefSeq" id="WP_092621338.1">
    <property type="nucleotide sequence ID" value="NZ_FMYK01000010.1"/>
</dbReference>
<dbReference type="EC" id="5.6.2.4" evidence="12"/>
<dbReference type="GO" id="GO:0043138">
    <property type="term" value="F:3'-5' DNA helicase activity"/>
    <property type="evidence" value="ECO:0007669"/>
    <property type="project" value="UniProtKB-EC"/>
</dbReference>
<feature type="binding site" evidence="12">
    <location>
        <position position="497"/>
    </location>
    <ligand>
        <name>Zn(2+)</name>
        <dbReference type="ChEBI" id="CHEBI:29105"/>
        <label>1</label>
    </ligand>
</feature>
<feature type="binding site" evidence="12">
    <location>
        <position position="456"/>
    </location>
    <ligand>
        <name>Zn(2+)</name>
        <dbReference type="ChEBI" id="CHEBI:29105"/>
        <label>1</label>
    </ligand>
</feature>
<evidence type="ECO:0000256" key="2">
    <source>
        <dbReference type="ARBA" id="ARBA00022705"/>
    </source>
</evidence>
<dbReference type="Gene3D" id="3.40.1440.60">
    <property type="entry name" value="PriA, 3(prime) DNA-binding domain"/>
    <property type="match status" value="1"/>
</dbReference>
<dbReference type="Pfam" id="PF17764">
    <property type="entry name" value="PriA_3primeBD"/>
    <property type="match status" value="1"/>
</dbReference>
<dbReference type="NCBIfam" id="NF004067">
    <property type="entry name" value="PRK05580.1-4"/>
    <property type="match status" value="1"/>
</dbReference>
<keyword evidence="15" id="KW-1185">Reference proteome</keyword>
<evidence type="ECO:0000256" key="11">
    <source>
        <dbReference type="ARBA" id="ARBA00048988"/>
    </source>
</evidence>
<keyword evidence="1 12" id="KW-0639">Primosome</keyword>
<dbReference type="GO" id="GO:1990077">
    <property type="term" value="C:primosome complex"/>
    <property type="evidence" value="ECO:0007669"/>
    <property type="project" value="UniProtKB-UniRule"/>
</dbReference>
<keyword evidence="7 12" id="KW-0862">Zinc</keyword>
<keyword evidence="4 12" id="KW-0547">Nucleotide-binding</keyword>
<keyword evidence="3 12" id="KW-0479">Metal-binding</keyword>
<dbReference type="OrthoDB" id="9759544at2"/>
<dbReference type="Gene3D" id="3.40.50.300">
    <property type="entry name" value="P-loop containing nucleotide triphosphate hydrolases"/>
    <property type="match status" value="2"/>
</dbReference>
<evidence type="ECO:0000256" key="6">
    <source>
        <dbReference type="ARBA" id="ARBA00022806"/>
    </source>
</evidence>
<evidence type="ECO:0000256" key="1">
    <source>
        <dbReference type="ARBA" id="ARBA00022515"/>
    </source>
</evidence>
<gene>
    <name evidence="12" type="primary">priA</name>
    <name evidence="14" type="ORF">SAMN05421749_11070</name>
</gene>
<keyword evidence="10 12" id="KW-0413">Isomerase</keyword>
<comment type="subunit">
    <text evidence="12">Component of the replication restart primosome.</text>
</comment>
<organism evidence="14 15">
    <name type="scientific">Acinetobacter marinus</name>
    <dbReference type="NCBI Taxonomy" id="281375"/>
    <lineage>
        <taxon>Bacteria</taxon>
        <taxon>Pseudomonadati</taxon>
        <taxon>Pseudomonadota</taxon>
        <taxon>Gammaproteobacteria</taxon>
        <taxon>Moraxellales</taxon>
        <taxon>Moraxellaceae</taxon>
        <taxon>Acinetobacter</taxon>
    </lineage>
</organism>
<name>A0A1G6NPF3_9GAMM</name>
<keyword evidence="9 12" id="KW-0238">DNA-binding</keyword>
<evidence type="ECO:0000259" key="13">
    <source>
        <dbReference type="PROSITE" id="PS51192"/>
    </source>
</evidence>
<dbReference type="Pfam" id="PF18074">
    <property type="entry name" value="PriA_C"/>
    <property type="match status" value="1"/>
</dbReference>
<feature type="binding site" evidence="12">
    <location>
        <position position="487"/>
    </location>
    <ligand>
        <name>Zn(2+)</name>
        <dbReference type="ChEBI" id="CHEBI:29105"/>
        <label>2</label>
    </ligand>
</feature>
<sequence length="752" mass="85372">MTDVTPPKSASQHTVYPYRLRVAIAVHIYDLIDYEVTAQQYAEAVIGARVKVPFMNRQLIGIIVEKFDSNTPFHGQFKLKTITKLFDEPALLDQQVLHLLQWVAQYYQAPVGEVVLSALPNFLKQGRPYLLLAYHWQALTIKENDADTAKLPQKTSKLFAAYQALQLHRNGATEAILNISGISTTQLKQLEKRGLAESFQQPIDFQPTAMQLAQMPLDANSEQKSAIKKISQSLGKYQGFLLDGITGSGKTEVYLQVMQKVLEKGQQVLVLVPEIGLTPQTIDRFKARFHTDIVLLHSGLSDTKRLQAWQQAQTGKASIILGTRLAIFCPLPKLGLIILDEEHDLSFKQQDHMRYHARDVALYRAFKQNCPIILGSATPSFESLHLVEQEKLQHLTLTERAGQAQPPQFKLIDLKAQKKQFGLAEPLIQHIDAQLKKQHQVLIFINRRGYSPVLMCGACAWQADCPQCDTHLSYHLKPRPILQCHHCNYMQPVPKVCPACNHEDLLPIGHGTARIEESLNQLFPDYPMIRVDRDTTTRQDSWQKIYQRAHRSGAAIFLGTQMLAKGHHFPYVSLVTILDIDAGLMSADFRAPERTAQLIMQVAGRAGRGQIKGEVLLQSLRPDHPLLQSLVTKGYASFAKQALAERKIGHLPPYRYCVLIRAESQNELYNVDFLQFALQHWASFGEAKVDVWGPVHAPMPKKAGFYRTHLILFSDSRVELQRQIAPWWQWLFKQQRKFELRLTLDIDPQDLG</sequence>
<keyword evidence="6 12" id="KW-0347">Helicase</keyword>
<dbReference type="GO" id="GO:0005524">
    <property type="term" value="F:ATP binding"/>
    <property type="evidence" value="ECO:0007669"/>
    <property type="project" value="UniProtKB-UniRule"/>
</dbReference>
<comment type="cofactor">
    <cofactor evidence="12">
        <name>Zn(2+)</name>
        <dbReference type="ChEBI" id="CHEBI:29105"/>
    </cofactor>
    <text evidence="12">Binds 2 zinc ions per subunit.</text>
</comment>
<protein>
    <recommendedName>
        <fullName evidence="12">Replication restart protein PriA</fullName>
    </recommendedName>
    <alternativeName>
        <fullName evidence="12">ATP-dependent DNA helicase PriA</fullName>
        <ecNumber evidence="12">5.6.2.4</ecNumber>
    </alternativeName>
    <alternativeName>
        <fullName evidence="12">DNA 3'-5' helicase PriA</fullName>
    </alternativeName>
</protein>
<evidence type="ECO:0000313" key="14">
    <source>
        <dbReference type="EMBL" id="SDC69852.1"/>
    </source>
</evidence>
<evidence type="ECO:0000313" key="15">
    <source>
        <dbReference type="Proteomes" id="UP000242317"/>
    </source>
</evidence>
<dbReference type="SMART" id="SM00490">
    <property type="entry name" value="HELICc"/>
    <property type="match status" value="1"/>
</dbReference>
<dbReference type="InterPro" id="IPR041236">
    <property type="entry name" value="PriA_C"/>
</dbReference>
<feature type="binding site" evidence="12">
    <location>
        <position position="468"/>
    </location>
    <ligand>
        <name>Zn(2+)</name>
        <dbReference type="ChEBI" id="CHEBI:29105"/>
        <label>2</label>
    </ligand>
</feature>